<protein>
    <recommendedName>
        <fullName evidence="3">F-box domain-containing protein</fullName>
    </recommendedName>
</protein>
<gene>
    <name evidence="1" type="ORF">CAMP_LOCUS17804</name>
</gene>
<dbReference type="EMBL" id="CANHGI010000006">
    <property type="protein sequence ID" value="CAI5455167.1"/>
    <property type="molecule type" value="Genomic_DNA"/>
</dbReference>
<keyword evidence="2" id="KW-1185">Reference proteome</keyword>
<accession>A0A9P1J1W6</accession>
<evidence type="ECO:0008006" key="3">
    <source>
        <dbReference type="Google" id="ProtNLM"/>
    </source>
</evidence>
<evidence type="ECO:0000313" key="2">
    <source>
        <dbReference type="Proteomes" id="UP001152747"/>
    </source>
</evidence>
<comment type="caution">
    <text evidence="1">The sequence shown here is derived from an EMBL/GenBank/DDBJ whole genome shotgun (WGS) entry which is preliminary data.</text>
</comment>
<dbReference type="AlphaFoldDB" id="A0A9P1J1W6"/>
<proteinExistence type="predicted"/>
<evidence type="ECO:0000313" key="1">
    <source>
        <dbReference type="EMBL" id="CAI5455167.1"/>
    </source>
</evidence>
<dbReference type="Proteomes" id="UP001152747">
    <property type="component" value="Unassembled WGS sequence"/>
</dbReference>
<organism evidence="1 2">
    <name type="scientific">Caenorhabditis angaria</name>
    <dbReference type="NCBI Taxonomy" id="860376"/>
    <lineage>
        <taxon>Eukaryota</taxon>
        <taxon>Metazoa</taxon>
        <taxon>Ecdysozoa</taxon>
        <taxon>Nematoda</taxon>
        <taxon>Chromadorea</taxon>
        <taxon>Rhabditida</taxon>
        <taxon>Rhabditina</taxon>
        <taxon>Rhabditomorpha</taxon>
        <taxon>Rhabditoidea</taxon>
        <taxon>Rhabditidae</taxon>
        <taxon>Peloderinae</taxon>
        <taxon>Caenorhabditis</taxon>
    </lineage>
</organism>
<name>A0A9P1J1W6_9PELO</name>
<reference evidence="1" key="1">
    <citation type="submission" date="2022-11" db="EMBL/GenBank/DDBJ databases">
        <authorList>
            <person name="Kikuchi T."/>
        </authorList>
    </citation>
    <scope>NUCLEOTIDE SEQUENCE</scope>
    <source>
        <strain evidence="1">PS1010</strain>
    </source>
</reference>
<sequence>MDIKKTNIFKEMPHELIGKIMCKLPNKDAINFRNTSAVMRGVYNHYRKSISGPHCDAYVTLQNNTIRYGIRYIEDSINSSRVPADHWESLFTNAVVGKFFLRVENGELTNEQIEKIFHCYSIEELRLNGGYFTQTLFDSLRRMSIENISVRVEKWIDNMAGGNNLTCVYITEPLENFTDISEVIKTTPKLNVKFKYHNMLDNIDVLKAIPTGSIDIVLWEFYLFDGLVSPNEAAVLFTTVCSEVFRISGTDTNTSMEQFGAPSSHRMCFWKNKVRPQPLRRIV</sequence>